<dbReference type="VEuPathDB" id="FungiDB:M747DRAFT_290747"/>
<gene>
    <name evidence="1" type="ORF">M747DRAFT_290747</name>
</gene>
<accession>A0A370BLC3</accession>
<evidence type="ECO:0000313" key="1">
    <source>
        <dbReference type="EMBL" id="RDH14309.1"/>
    </source>
</evidence>
<protein>
    <submittedName>
        <fullName evidence="1">Uncharacterized protein</fullName>
    </submittedName>
</protein>
<evidence type="ECO:0000313" key="2">
    <source>
        <dbReference type="Proteomes" id="UP000253845"/>
    </source>
</evidence>
<name>A0A370BLC3_ASPNG</name>
<reference evidence="1 2" key="1">
    <citation type="submission" date="2018-07" db="EMBL/GenBank/DDBJ databases">
        <title>Section-level genome sequencing of Aspergillus section Nigri to investigate inter- and intra-species variation.</title>
        <authorList>
            <consortium name="DOE Joint Genome Institute"/>
            <person name="Vesth T.C."/>
            <person name="Nybo J.L."/>
            <person name="Theobald S."/>
            <person name="Frisvad J.C."/>
            <person name="Larsen T.O."/>
            <person name="Nielsen K.F."/>
            <person name="Hoof J.B."/>
            <person name="Brandl J."/>
            <person name="Salamov A."/>
            <person name="Riley R."/>
            <person name="Gladden J.M."/>
            <person name="Phatale P."/>
            <person name="Nielsen M.T."/>
            <person name="Lyhne E.K."/>
            <person name="Kogle M.E."/>
            <person name="Strasser K."/>
            <person name="McDonnell E."/>
            <person name="Barry K."/>
            <person name="Clum A."/>
            <person name="Chen C."/>
            <person name="Nolan M."/>
            <person name="Sandor L."/>
            <person name="Kuo A."/>
            <person name="Lipzen A."/>
            <person name="Hainaut M."/>
            <person name="Drula E."/>
            <person name="Tsang A."/>
            <person name="Magnuson J.K."/>
            <person name="Henrissat B."/>
            <person name="Wiebenga A."/>
            <person name="Simmons B.A."/>
            <person name="Makela M.R."/>
            <person name="De vries R.P."/>
            <person name="Grigoriev I.V."/>
            <person name="Mortensen U.H."/>
            <person name="Baker S.E."/>
            <person name="Andersen M.R."/>
        </authorList>
    </citation>
    <scope>NUCLEOTIDE SEQUENCE [LARGE SCALE GENOMIC DNA]</scope>
    <source>
        <strain evidence="1 2">ATCC 13496</strain>
    </source>
</reference>
<dbReference type="AlphaFoldDB" id="A0A370BLC3"/>
<dbReference type="EMBL" id="KZ851970">
    <property type="protein sequence ID" value="RDH14309.1"/>
    <property type="molecule type" value="Genomic_DNA"/>
</dbReference>
<dbReference type="Proteomes" id="UP000253845">
    <property type="component" value="Unassembled WGS sequence"/>
</dbReference>
<sequence>MPLPVSHAKVDHVDALTGRLAAVELKEEEEARNTRGFNPFAPYLEQGLPRFVEHLTREIIPERLSSLRQTRQLLVDESCPLYRAGREFQVKHGISEASFQNWKELLCGWLDFPVILLLNPSPFDVLGYEQMVQQSPTLGWLEKNLEVLKLKLHDVIVMDTFPMVTDKLLGSKRFAEDLAELVTDSFELTWTCLRYIHPQIVISCQCSSKVRNDKWGSSGDLRAEELSSSEAGARQELVKMMDVDGHQMFVVQGVHPQYVMQHNQMMEEVLKKLFTKVLGPFGRWKERRLAERREAARAEVILGKESVRDGMKSLMKQMQLFNQICRQEGRNGAELSDAAKRVEEWRKQIEGWLDEMDD</sequence>
<proteinExistence type="predicted"/>
<organism evidence="1 2">
    <name type="scientific">Aspergillus niger ATCC 13496</name>
    <dbReference type="NCBI Taxonomy" id="1353008"/>
    <lineage>
        <taxon>Eukaryota</taxon>
        <taxon>Fungi</taxon>
        <taxon>Dikarya</taxon>
        <taxon>Ascomycota</taxon>
        <taxon>Pezizomycotina</taxon>
        <taxon>Eurotiomycetes</taxon>
        <taxon>Eurotiomycetidae</taxon>
        <taxon>Eurotiales</taxon>
        <taxon>Aspergillaceae</taxon>
        <taxon>Aspergillus</taxon>
        <taxon>Aspergillus subgen. Circumdati</taxon>
    </lineage>
</organism>